<gene>
    <name evidence="2" type="ORF">SAMN02927930_00463</name>
</gene>
<feature type="domain" description="MaoC-like" evidence="1">
    <location>
        <begin position="7"/>
        <end position="117"/>
    </location>
</feature>
<dbReference type="EMBL" id="FMXN01000002">
    <property type="protein sequence ID" value="SDB11791.1"/>
    <property type="molecule type" value="Genomic_DNA"/>
</dbReference>
<dbReference type="InterPro" id="IPR002539">
    <property type="entry name" value="MaoC-like_dom"/>
</dbReference>
<dbReference type="Proteomes" id="UP000199626">
    <property type="component" value="Unassembled WGS sequence"/>
</dbReference>
<evidence type="ECO:0000259" key="1">
    <source>
        <dbReference type="Pfam" id="PF01575"/>
    </source>
</evidence>
<dbReference type="AlphaFoldDB" id="A0A1G6ATT5"/>
<protein>
    <submittedName>
        <fullName evidence="2">Acyl dehydratase</fullName>
    </submittedName>
</protein>
<dbReference type="RefSeq" id="WP_092591358.1">
    <property type="nucleotide sequence ID" value="NZ_FMXN01000002.1"/>
</dbReference>
<dbReference type="InterPro" id="IPR039375">
    <property type="entry name" value="NodN-like"/>
</dbReference>
<dbReference type="Gene3D" id="3.10.129.10">
    <property type="entry name" value="Hotdog Thioesterase"/>
    <property type="match status" value="1"/>
</dbReference>
<dbReference type="PANTHER" id="PTHR42993">
    <property type="entry name" value="MAOC-LIKE DEHYDRATASE DOMAIN-CONTAINING PROTEIN"/>
    <property type="match status" value="1"/>
</dbReference>
<proteinExistence type="predicted"/>
<keyword evidence="3" id="KW-1185">Reference proteome</keyword>
<dbReference type="InterPro" id="IPR029069">
    <property type="entry name" value="HotDog_dom_sf"/>
</dbReference>
<sequence>MNISAEDIGKELGVSEWISFTQEEIDAFGKLTRDIDPYHMNPEWAQQHSPFKTTIAYGFLTLSMLSHFTHEILDWPTTSEANPEGIALNYGFDKVRFLAPVPVNARIRCRLTLAALEEVRPGEWLRTFHCEVELEGSTKLALVAIWKGLFVANDAGKRLTLEN</sequence>
<accession>A0A1G6ATT5</accession>
<dbReference type="PANTHER" id="PTHR42993:SF1">
    <property type="entry name" value="MAOC-LIKE DEHYDRATASE DOMAIN-CONTAINING PROTEIN"/>
    <property type="match status" value="1"/>
</dbReference>
<evidence type="ECO:0000313" key="2">
    <source>
        <dbReference type="EMBL" id="SDB11791.1"/>
    </source>
</evidence>
<dbReference type="OrthoDB" id="9801735at2"/>
<evidence type="ECO:0000313" key="3">
    <source>
        <dbReference type="Proteomes" id="UP000199626"/>
    </source>
</evidence>
<dbReference type="Pfam" id="PF01575">
    <property type="entry name" value="MaoC_dehydratas"/>
    <property type="match status" value="1"/>
</dbReference>
<dbReference type="CDD" id="cd03450">
    <property type="entry name" value="NodN"/>
    <property type="match status" value="1"/>
</dbReference>
<dbReference type="STRING" id="1159017.SAMN02927930_00463"/>
<dbReference type="SUPFAM" id="SSF54637">
    <property type="entry name" value="Thioesterase/thiol ester dehydrase-isomerase"/>
    <property type="match status" value="1"/>
</dbReference>
<organism evidence="2 3">
    <name type="scientific">Pseudidiomarina indica</name>
    <dbReference type="NCBI Taxonomy" id="1159017"/>
    <lineage>
        <taxon>Bacteria</taxon>
        <taxon>Pseudomonadati</taxon>
        <taxon>Pseudomonadota</taxon>
        <taxon>Gammaproteobacteria</taxon>
        <taxon>Alteromonadales</taxon>
        <taxon>Idiomarinaceae</taxon>
        <taxon>Pseudidiomarina</taxon>
    </lineage>
</organism>
<reference evidence="3" key="1">
    <citation type="submission" date="2016-10" db="EMBL/GenBank/DDBJ databases">
        <authorList>
            <person name="Varghese N."/>
            <person name="Submissions S."/>
        </authorList>
    </citation>
    <scope>NUCLEOTIDE SEQUENCE [LARGE SCALE GENOMIC DNA]</scope>
    <source>
        <strain evidence="3">CGMCC 1.10824</strain>
    </source>
</reference>
<name>A0A1G6ATT5_9GAMM</name>